<comment type="caution">
    <text evidence="2">The sequence shown here is derived from an EMBL/GenBank/DDBJ whole genome shotgun (WGS) entry which is preliminary data.</text>
</comment>
<feature type="transmembrane region" description="Helical" evidence="1">
    <location>
        <begin position="95"/>
        <end position="113"/>
    </location>
</feature>
<dbReference type="OrthoDB" id="8909552at2"/>
<evidence type="ECO:0000313" key="3">
    <source>
        <dbReference type="Proteomes" id="UP000283254"/>
    </source>
</evidence>
<evidence type="ECO:0000256" key="1">
    <source>
        <dbReference type="SAM" id="Phobius"/>
    </source>
</evidence>
<protein>
    <submittedName>
        <fullName evidence="2">Uncharacterized protein</fullName>
    </submittedName>
</protein>
<dbReference type="Proteomes" id="UP000283254">
    <property type="component" value="Unassembled WGS sequence"/>
</dbReference>
<feature type="transmembrane region" description="Helical" evidence="1">
    <location>
        <begin position="125"/>
        <end position="145"/>
    </location>
</feature>
<sequence length="167" mass="18157">MLACGTVLGIASDQESQMHVERIRFDRVFDVRERVKEFSFEEGGWPVYGVSALGLGIPREGATYAVAFQERGNWGTVVGWRELSTSKVVLRRSSLAAITQPLPFVAPLLPGVFAVVDNPGASKAYLSLAALVLLGAFAYTVRAVARNRRAARVLRDADVFTGTEVMP</sequence>
<name>A0A422QQS4_9BURK</name>
<gene>
    <name evidence="2" type="ORF">NM04_02120</name>
</gene>
<keyword evidence="1" id="KW-0812">Transmembrane</keyword>
<dbReference type="EMBL" id="JSAB01000016">
    <property type="protein sequence ID" value="RNF32377.1"/>
    <property type="molecule type" value="Genomic_DNA"/>
</dbReference>
<proteinExistence type="predicted"/>
<organism evidence="2 3">
    <name type="scientific">Massilia aurea</name>
    <dbReference type="NCBI Taxonomy" id="373040"/>
    <lineage>
        <taxon>Bacteria</taxon>
        <taxon>Pseudomonadati</taxon>
        <taxon>Pseudomonadota</taxon>
        <taxon>Betaproteobacteria</taxon>
        <taxon>Burkholderiales</taxon>
        <taxon>Oxalobacteraceae</taxon>
        <taxon>Telluria group</taxon>
        <taxon>Massilia</taxon>
    </lineage>
</organism>
<dbReference type="RefSeq" id="WP_123067907.1">
    <property type="nucleotide sequence ID" value="NZ_JSAB01000016.1"/>
</dbReference>
<keyword evidence="1" id="KW-1133">Transmembrane helix</keyword>
<dbReference type="AlphaFoldDB" id="A0A422QQS4"/>
<keyword evidence="1" id="KW-0472">Membrane</keyword>
<accession>A0A422QQS4</accession>
<reference evidence="2" key="1">
    <citation type="submission" date="2014-10" db="EMBL/GenBank/DDBJ databases">
        <title>Massilia sp. genome.</title>
        <authorList>
            <person name="Xu B."/>
            <person name="Dai L."/>
            <person name="Huang Z."/>
        </authorList>
    </citation>
    <scope>NUCLEOTIDE SEQUENCE [LARGE SCALE GENOMIC DNA]</scope>
    <source>
        <strain evidence="2">CFS-1</strain>
    </source>
</reference>
<keyword evidence="3" id="KW-1185">Reference proteome</keyword>
<evidence type="ECO:0000313" key="2">
    <source>
        <dbReference type="EMBL" id="RNF32377.1"/>
    </source>
</evidence>